<gene>
    <name evidence="2" type="ORF">DTER00134_LOCUS491</name>
</gene>
<proteinExistence type="predicted"/>
<feature type="transmembrane region" description="Helical" evidence="1">
    <location>
        <begin position="12"/>
        <end position="36"/>
    </location>
</feature>
<sequence>MFIQFSLVSFSFPMYPLFLNFLFFITNFRFLIVVFYKFKEWLCCLHTFSAAPGCRKEEMWGAWRVGKGMLLFHDTRHAGASCLFPQHKHSGSAMKVFWQNMQRHAPAYSHSTSTAHLQ</sequence>
<name>A0A7S3QKB9_DUNTE</name>
<reference evidence="2" key="1">
    <citation type="submission" date="2021-01" db="EMBL/GenBank/DDBJ databases">
        <authorList>
            <person name="Corre E."/>
            <person name="Pelletier E."/>
            <person name="Niang G."/>
            <person name="Scheremetjew M."/>
            <person name="Finn R."/>
            <person name="Kale V."/>
            <person name="Holt S."/>
            <person name="Cochrane G."/>
            <person name="Meng A."/>
            <person name="Brown T."/>
            <person name="Cohen L."/>
        </authorList>
    </citation>
    <scope>NUCLEOTIDE SEQUENCE</scope>
    <source>
        <strain evidence="2">CCMP1320</strain>
    </source>
</reference>
<evidence type="ECO:0000313" key="2">
    <source>
        <dbReference type="EMBL" id="CAE0485452.1"/>
    </source>
</evidence>
<keyword evidence="1" id="KW-0472">Membrane</keyword>
<dbReference type="EMBL" id="HBIP01001122">
    <property type="protein sequence ID" value="CAE0485452.1"/>
    <property type="molecule type" value="Transcribed_RNA"/>
</dbReference>
<accession>A0A7S3QKB9</accession>
<protein>
    <submittedName>
        <fullName evidence="2">Uncharacterized protein</fullName>
    </submittedName>
</protein>
<keyword evidence="1" id="KW-1133">Transmembrane helix</keyword>
<keyword evidence="1" id="KW-0812">Transmembrane</keyword>
<dbReference type="AlphaFoldDB" id="A0A7S3QKB9"/>
<evidence type="ECO:0000256" key="1">
    <source>
        <dbReference type="SAM" id="Phobius"/>
    </source>
</evidence>
<organism evidence="2">
    <name type="scientific">Dunaliella tertiolecta</name>
    <name type="common">Green alga</name>
    <dbReference type="NCBI Taxonomy" id="3047"/>
    <lineage>
        <taxon>Eukaryota</taxon>
        <taxon>Viridiplantae</taxon>
        <taxon>Chlorophyta</taxon>
        <taxon>core chlorophytes</taxon>
        <taxon>Chlorophyceae</taxon>
        <taxon>CS clade</taxon>
        <taxon>Chlamydomonadales</taxon>
        <taxon>Dunaliellaceae</taxon>
        <taxon>Dunaliella</taxon>
    </lineage>
</organism>